<dbReference type="InterPro" id="IPR043132">
    <property type="entry name" value="BCAT-like_C"/>
</dbReference>
<evidence type="ECO:0000313" key="1">
    <source>
        <dbReference type="EMBL" id="RCV09850.1"/>
    </source>
</evidence>
<sequence length="390" mass="42899">MKTALPSFKSYFDSASNRNNFSSKAHRLGGPSKPIFVLDWSGPVAPFVLLSMSSPAAAVLVSNGAVSPRAPPSAAAFLEATPGAYTTARGSLLWWPRHLRRLAESATLLARSHPHLLGLPRPRSLDSFFSETPIHALVNPSVRLAVREMRSRMLTVKEDDLALTALIRGGDSVSSDGLDVFVHVGTYTPPVFGDSGARVAVAGTGRDAAAAKYAPWARMRKSMEKMRPPGVTELLLTNDGDHILEGSVTNFFVVCQKEEHQRKEPFTVQTLENKFEVQTAPISDGILPGIIRQIVIEVCNDIGIPVREISPSWSKHELWQEAFVTSGLRLVQHVESVQVPLLWEDIQSKTWSDVSWAVKQFQGAGCITTRIQTEILKRARTEEYDINNLL</sequence>
<dbReference type="GO" id="GO:0003824">
    <property type="term" value="F:catalytic activity"/>
    <property type="evidence" value="ECO:0007669"/>
    <property type="project" value="InterPro"/>
</dbReference>
<organism evidence="1">
    <name type="scientific">Setaria italica</name>
    <name type="common">Foxtail millet</name>
    <name type="synonym">Panicum italicum</name>
    <dbReference type="NCBI Taxonomy" id="4555"/>
    <lineage>
        <taxon>Eukaryota</taxon>
        <taxon>Viridiplantae</taxon>
        <taxon>Streptophyta</taxon>
        <taxon>Embryophyta</taxon>
        <taxon>Tracheophyta</taxon>
        <taxon>Spermatophyta</taxon>
        <taxon>Magnoliopsida</taxon>
        <taxon>Liliopsida</taxon>
        <taxon>Poales</taxon>
        <taxon>Poaceae</taxon>
        <taxon>PACMAD clade</taxon>
        <taxon>Panicoideae</taxon>
        <taxon>Panicodae</taxon>
        <taxon>Paniceae</taxon>
        <taxon>Cenchrinae</taxon>
        <taxon>Setaria</taxon>
    </lineage>
</organism>
<gene>
    <name evidence="1" type="ORF">SETIT_2G062700v2</name>
</gene>
<protein>
    <submittedName>
        <fullName evidence="1">Uncharacterized protein</fullName>
    </submittedName>
</protein>
<dbReference type="Gene3D" id="3.20.10.10">
    <property type="entry name" value="D-amino Acid Aminotransferase, subunit A, domain 2"/>
    <property type="match status" value="1"/>
</dbReference>
<dbReference type="InterPro" id="IPR036038">
    <property type="entry name" value="Aminotransferase-like"/>
</dbReference>
<dbReference type="OrthoDB" id="59470at2759"/>
<proteinExistence type="predicted"/>
<dbReference type="InterPro" id="IPR001544">
    <property type="entry name" value="Aminotrans_IV"/>
</dbReference>
<accession>A0A368PXZ2</accession>
<dbReference type="AlphaFoldDB" id="A0A368PXZ2"/>
<dbReference type="SUPFAM" id="SSF56752">
    <property type="entry name" value="D-aminoacid aminotransferase-like PLP-dependent enzymes"/>
    <property type="match status" value="1"/>
</dbReference>
<dbReference type="EMBL" id="CM003529">
    <property type="protein sequence ID" value="RCV09850.1"/>
    <property type="molecule type" value="Genomic_DNA"/>
</dbReference>
<reference evidence="1" key="2">
    <citation type="submission" date="2015-07" db="EMBL/GenBank/DDBJ databases">
        <authorList>
            <person name="Noorani M."/>
        </authorList>
    </citation>
    <scope>NUCLEOTIDE SEQUENCE</scope>
    <source>
        <strain evidence="1">Yugu1</strain>
    </source>
</reference>
<reference evidence="1" key="1">
    <citation type="journal article" date="2012" name="Nat. Biotechnol.">
        <title>Reference genome sequence of the model plant Setaria.</title>
        <authorList>
            <person name="Bennetzen J.L."/>
            <person name="Schmutz J."/>
            <person name="Wang H."/>
            <person name="Percifield R."/>
            <person name="Hawkins J."/>
            <person name="Pontaroli A.C."/>
            <person name="Estep M."/>
            <person name="Feng L."/>
            <person name="Vaughn J.N."/>
            <person name="Grimwood J."/>
            <person name="Jenkins J."/>
            <person name="Barry K."/>
            <person name="Lindquist E."/>
            <person name="Hellsten U."/>
            <person name="Deshpande S."/>
            <person name="Wang X."/>
            <person name="Wu X."/>
            <person name="Mitros T."/>
            <person name="Triplett J."/>
            <person name="Yang X."/>
            <person name="Ye C.Y."/>
            <person name="Mauro-Herrera M."/>
            <person name="Wang L."/>
            <person name="Li P."/>
            <person name="Sharma M."/>
            <person name="Sharma R."/>
            <person name="Ronald P.C."/>
            <person name="Panaud O."/>
            <person name="Kellogg E.A."/>
            <person name="Brutnell T.P."/>
            <person name="Doust A.N."/>
            <person name="Tuskan G.A."/>
            <person name="Rokhsar D."/>
            <person name="Devos K.M."/>
        </authorList>
    </citation>
    <scope>NUCLEOTIDE SEQUENCE [LARGE SCALE GENOMIC DNA]</scope>
    <source>
        <strain evidence="1">Yugu1</strain>
    </source>
</reference>
<dbReference type="PANTHER" id="PTHR47703:SF2">
    <property type="entry name" value="D-AMINOACID AMINOTRANSFERASE-LIKE PLP-DEPENDENT ENZYMES SUPERFAMILY PROTEIN"/>
    <property type="match status" value="1"/>
</dbReference>
<dbReference type="PANTHER" id="PTHR47703">
    <property type="entry name" value="D-AMINOACID AMINOTRANSFERASE-LIKE PLP-DEPENDENT ENZYMES SUPERFAMILY PROTEIN"/>
    <property type="match status" value="1"/>
</dbReference>
<dbReference type="Pfam" id="PF01063">
    <property type="entry name" value="Aminotran_4"/>
    <property type="match status" value="1"/>
</dbReference>
<name>A0A368PXZ2_SETIT</name>